<name>E0NS08_9BACT</name>
<evidence type="ECO:0000313" key="4">
    <source>
        <dbReference type="Proteomes" id="UP000004394"/>
    </source>
</evidence>
<evidence type="ECO:0000259" key="2">
    <source>
        <dbReference type="Pfam" id="PF26120"/>
    </source>
</evidence>
<dbReference type="STRING" id="862515.HMPREF0658_0959"/>
<evidence type="ECO:0000313" key="3">
    <source>
        <dbReference type="EMBL" id="EFM02102.1"/>
    </source>
</evidence>
<sequence>MKKIFYTIGIAMLFASCSDSYTDWATPHSSQSETTVTVSFSAAQAANIDYATYTADSVQLFVPTVSSTASKTVTTYRACLYNADKSDSLTVSTDANGKITTAELKTIVEKLYGKRPVEHAIPVNATALTVIDGQSLKNMAATQLSVKLKAPFIDTAYYLTGDIAEGWDKAHTLKFAHSGADVYDDPVFTLYFTTTAADKYWKIIPATNYNGNFWAEGEKGVLGTAVNGDAALTGQLTTSSPQAGKVATAGLYQLKLNMLEYSYTFTPLTLGLIGGATPTGWDSDTDFTYNATDKCYEISSITLTNGEIKVRANDAWEHDWGGTLANMTYKGGNITVTAGTYKVQFFLNADGTGRMVLTP</sequence>
<dbReference type="CDD" id="cd12956">
    <property type="entry name" value="CBM_SusE-F_like"/>
    <property type="match status" value="1"/>
</dbReference>
<dbReference type="RefSeq" id="WP_006948878.1">
    <property type="nucleotide sequence ID" value="NZ_BAJI01000041.1"/>
</dbReference>
<dbReference type="InterPro" id="IPR033408">
    <property type="entry name" value="SusF_N"/>
</dbReference>
<reference evidence="3" key="1">
    <citation type="submission" date="2010-07" db="EMBL/GenBank/DDBJ databases">
        <authorList>
            <person name="Muzny D."/>
            <person name="Qin X."/>
            <person name="Deng J."/>
            <person name="Jiang H."/>
            <person name="Liu Y."/>
            <person name="Qu J."/>
            <person name="Song X.-Z."/>
            <person name="Zhang L."/>
            <person name="Thornton R."/>
            <person name="Coyle M."/>
            <person name="Francisco L."/>
            <person name="Jackson L."/>
            <person name="Javaid M."/>
            <person name="Korchina V."/>
            <person name="Kovar C."/>
            <person name="Mata R."/>
            <person name="Mathew T."/>
            <person name="Ngo R."/>
            <person name="Nguyen L."/>
            <person name="Nguyen N."/>
            <person name="Okwuonu G."/>
            <person name="Ongeri F."/>
            <person name="Pham C."/>
            <person name="Simmons D."/>
            <person name="Wilczek-Boney K."/>
            <person name="Hale W."/>
            <person name="Jakkamsetti A."/>
            <person name="Pham P."/>
            <person name="Ruth R."/>
            <person name="San Lucas F."/>
            <person name="Warren J."/>
            <person name="Zhang J."/>
            <person name="Zhao Z."/>
            <person name="Zhou C."/>
            <person name="Zhu D."/>
            <person name="Lee S."/>
            <person name="Bess C."/>
            <person name="Blankenburg K."/>
            <person name="Forbes L."/>
            <person name="Fu Q."/>
            <person name="Gubbala S."/>
            <person name="Hirani K."/>
            <person name="Jayaseelan J.C."/>
            <person name="Lara F."/>
            <person name="Munidasa M."/>
            <person name="Palculict T."/>
            <person name="Patil S."/>
            <person name="Pu L.-L."/>
            <person name="Saada N."/>
            <person name="Tang L."/>
            <person name="Weissenberger G."/>
            <person name="Zhu Y."/>
            <person name="Hemphill L."/>
            <person name="Shang Y."/>
            <person name="Youmans B."/>
            <person name="Ayvaz T."/>
            <person name="Ross M."/>
            <person name="Santibanez J."/>
            <person name="Aqrawi P."/>
            <person name="Gross S."/>
            <person name="Joshi V."/>
            <person name="Fowler G."/>
            <person name="Nazareth L."/>
            <person name="Reid J."/>
            <person name="Worley K."/>
            <person name="Petrosino J."/>
            <person name="Highlander S."/>
            <person name="Gibbs R."/>
        </authorList>
    </citation>
    <scope>NUCLEOTIDE SEQUENCE [LARGE SCALE GENOMIC DNA]</scope>
    <source>
        <strain evidence="3">DSM 16973</strain>
    </source>
</reference>
<dbReference type="Pfam" id="PF17142">
    <property type="entry name" value="SusF_N"/>
    <property type="match status" value="1"/>
</dbReference>
<keyword evidence="4" id="KW-1185">Reference proteome</keyword>
<gene>
    <name evidence="3" type="ORF">HMPREF0658_0959</name>
</gene>
<dbReference type="Pfam" id="PF26120">
    <property type="entry name" value="CBM_1st_SusF"/>
    <property type="match status" value="1"/>
</dbReference>
<dbReference type="HOGENOM" id="CLU_042892_2_0_10"/>
<accession>E0NS08</accession>
<dbReference type="AlphaFoldDB" id="E0NS08"/>
<feature type="domain" description="SusF first starch specific CBM" evidence="2">
    <location>
        <begin position="154"/>
        <end position="265"/>
    </location>
</feature>
<organism evidence="3 4">
    <name type="scientific">Hoylesella marshii DSM 16973 = JCM 13450</name>
    <dbReference type="NCBI Taxonomy" id="862515"/>
    <lineage>
        <taxon>Bacteria</taxon>
        <taxon>Pseudomonadati</taxon>
        <taxon>Bacteroidota</taxon>
        <taxon>Bacteroidia</taxon>
        <taxon>Bacteroidales</taxon>
        <taxon>Prevotellaceae</taxon>
        <taxon>Hoylesella</taxon>
    </lineage>
</organism>
<dbReference type="InterPro" id="IPR058976">
    <property type="entry name" value="CBM_1st_SusF"/>
</dbReference>
<dbReference type="Gene3D" id="2.60.40.3620">
    <property type="match status" value="2"/>
</dbReference>
<dbReference type="Gene3D" id="2.60.40.3640">
    <property type="match status" value="1"/>
</dbReference>
<proteinExistence type="predicted"/>
<dbReference type="BioCyc" id="PMAR862515-HMP:GMOO-974-MONOMER"/>
<dbReference type="EMBL" id="AEEI01000032">
    <property type="protein sequence ID" value="EFM02102.1"/>
    <property type="molecule type" value="Genomic_DNA"/>
</dbReference>
<dbReference type="Proteomes" id="UP000004394">
    <property type="component" value="Unassembled WGS sequence"/>
</dbReference>
<dbReference type="OrthoDB" id="975117at2"/>
<comment type="caution">
    <text evidence="3">The sequence shown here is derived from an EMBL/GenBank/DDBJ whole genome shotgun (WGS) entry which is preliminary data.</text>
</comment>
<evidence type="ECO:0000259" key="1">
    <source>
        <dbReference type="Pfam" id="PF17142"/>
    </source>
</evidence>
<feature type="domain" description="Outer membrane protein SusF N-terminal" evidence="1">
    <location>
        <begin position="17"/>
        <end position="149"/>
    </location>
</feature>
<dbReference type="CDD" id="cd12964">
    <property type="entry name" value="CBM-Fa"/>
    <property type="match status" value="1"/>
</dbReference>
<protein>
    <submittedName>
        <fullName evidence="3">Uncharacterized protein</fullName>
    </submittedName>
</protein>
<dbReference type="PROSITE" id="PS51257">
    <property type="entry name" value="PROKAR_LIPOPROTEIN"/>
    <property type="match status" value="1"/>
</dbReference>